<accession>A0A067PPL1</accession>
<dbReference type="PANTHER" id="PTHR11188">
    <property type="entry name" value="ARRESTIN DOMAIN CONTAINING PROTEIN"/>
    <property type="match status" value="1"/>
</dbReference>
<dbReference type="SUPFAM" id="SSF81296">
    <property type="entry name" value="E set domains"/>
    <property type="match status" value="1"/>
</dbReference>
<dbReference type="EMBL" id="KL197724">
    <property type="protein sequence ID" value="KDQ55745.1"/>
    <property type="molecule type" value="Genomic_DNA"/>
</dbReference>
<dbReference type="InterPro" id="IPR014752">
    <property type="entry name" value="Arrestin-like_C"/>
</dbReference>
<feature type="region of interest" description="Disordered" evidence="1">
    <location>
        <begin position="314"/>
        <end position="383"/>
    </location>
</feature>
<feature type="compositionally biased region" description="Low complexity" evidence="1">
    <location>
        <begin position="371"/>
        <end position="381"/>
    </location>
</feature>
<feature type="region of interest" description="Disordered" evidence="1">
    <location>
        <begin position="477"/>
        <end position="496"/>
    </location>
</feature>
<feature type="region of interest" description="Disordered" evidence="1">
    <location>
        <begin position="593"/>
        <end position="650"/>
    </location>
</feature>
<dbReference type="GO" id="GO:0030674">
    <property type="term" value="F:protein-macromolecule adaptor activity"/>
    <property type="evidence" value="ECO:0007669"/>
    <property type="project" value="TreeGrafter"/>
</dbReference>
<feature type="region of interest" description="Disordered" evidence="1">
    <location>
        <begin position="538"/>
        <end position="576"/>
    </location>
</feature>
<organism evidence="3 4">
    <name type="scientific">Jaapia argillacea MUCL 33604</name>
    <dbReference type="NCBI Taxonomy" id="933084"/>
    <lineage>
        <taxon>Eukaryota</taxon>
        <taxon>Fungi</taxon>
        <taxon>Dikarya</taxon>
        <taxon>Basidiomycota</taxon>
        <taxon>Agaricomycotina</taxon>
        <taxon>Agaricomycetes</taxon>
        <taxon>Agaricomycetidae</taxon>
        <taxon>Jaapiales</taxon>
        <taxon>Jaapiaceae</taxon>
        <taxon>Jaapia</taxon>
    </lineage>
</organism>
<dbReference type="InterPro" id="IPR011021">
    <property type="entry name" value="Arrestin-like_N"/>
</dbReference>
<dbReference type="InterPro" id="IPR050357">
    <property type="entry name" value="Arrestin_domain-protein"/>
</dbReference>
<feature type="compositionally biased region" description="Low complexity" evidence="1">
    <location>
        <begin position="335"/>
        <end position="347"/>
    </location>
</feature>
<name>A0A067PPL1_9AGAM</name>
<dbReference type="InterPro" id="IPR011022">
    <property type="entry name" value="Arrestin_C-like"/>
</dbReference>
<dbReference type="GO" id="GO:0031625">
    <property type="term" value="F:ubiquitin protein ligase binding"/>
    <property type="evidence" value="ECO:0007669"/>
    <property type="project" value="TreeGrafter"/>
</dbReference>
<dbReference type="Gene3D" id="2.60.40.640">
    <property type="match status" value="1"/>
</dbReference>
<feature type="region of interest" description="Disordered" evidence="1">
    <location>
        <begin position="1"/>
        <end position="21"/>
    </location>
</feature>
<dbReference type="GO" id="GO:0005886">
    <property type="term" value="C:plasma membrane"/>
    <property type="evidence" value="ECO:0007669"/>
    <property type="project" value="TreeGrafter"/>
</dbReference>
<feature type="compositionally biased region" description="Polar residues" evidence="1">
    <location>
        <begin position="318"/>
        <end position="334"/>
    </location>
</feature>
<evidence type="ECO:0000259" key="2">
    <source>
        <dbReference type="SMART" id="SM01017"/>
    </source>
</evidence>
<gene>
    <name evidence="3" type="ORF">JAAARDRAFT_159113</name>
</gene>
<sequence>MAFILTRPPSPSPRDRESHPHTAADVDQLSSALHAALSGTSSTGYPEYEMPKEKEKAHSTLEIVVNSDTLYLKGIGLDVEPTLLAGNVVLHLTEPMSIKEINLAFRGKARLPSPSNDPISLNNSSANYVVCSHEWSFLEGEKKHSHTLKAGRHLFPFQLQIGGSLPSSIFTNVLGGASVHYKLRATAVRPGFAHNLQAVIPITIMRTFQTEALEYQQTLEIENTWPEKLMYSIMIPHKAWAAGDSLTAVVKFSPLTKGTRVLNVHTTLNETTKLHVRSGVQENTRIISTTRHDIIEGKAFCTEEYHHRFRLHAHGHQNGHSTPRISQSGSVTPFSNQQSSSSLNGSSAGYFTPPHSHSDEIPTSALTHAESSSGPSSSSASVIGQRSFIDPDIPDDIELSQDDVITTLQIPIPSSATPTHSLDPIVVSYRIRWSILIGNKDGHTSELRCSLPVHILDPHLLDEARSATAATRRLVLGGSDTPEEEEEESELPSYPAHVRDRVANMYMPEGSLTVANPWVVQGVSPILAHPAGSRTPFTTISSGIASPSNGHEPVASSGSSTTSPPGNPTAHSASGASIPLDWVNSELLLSLQGSENGTNGLTESPTGSNPTTRSSSRPESRRQSRRGSRAPSPERGHANETFVHSSSASRGQHGLFHISMKPFTSLSQTFNIGNRGHTHSPVHTPNVTQHMSMDQHRHHQAHAVMGTPQDPNSGPLLLHRAFTEVPNYEIASRGFLGGGVPPLESWRGLPSYEETERGNLPSVSSDSDLSSRFSQASRAPSLASVIGL</sequence>
<feature type="compositionally biased region" description="Low complexity" evidence="1">
    <location>
        <begin position="604"/>
        <end position="615"/>
    </location>
</feature>
<dbReference type="Proteomes" id="UP000027265">
    <property type="component" value="Unassembled WGS sequence"/>
</dbReference>
<feature type="domain" description="Arrestin C-terminal-like" evidence="2">
    <location>
        <begin position="225"/>
        <end position="460"/>
    </location>
</feature>
<dbReference type="OrthoDB" id="2333384at2759"/>
<dbReference type="STRING" id="933084.A0A067PPL1"/>
<dbReference type="GO" id="GO:0005829">
    <property type="term" value="C:cytosol"/>
    <property type="evidence" value="ECO:0007669"/>
    <property type="project" value="TreeGrafter"/>
</dbReference>
<dbReference type="FunCoup" id="A0A067PPL1">
    <property type="interactions" value="80"/>
</dbReference>
<dbReference type="InParanoid" id="A0A067PPL1"/>
<protein>
    <recommendedName>
        <fullName evidence="2">Arrestin C-terminal-like domain-containing protein</fullName>
    </recommendedName>
</protein>
<reference evidence="4" key="1">
    <citation type="journal article" date="2014" name="Proc. Natl. Acad. Sci. U.S.A.">
        <title>Extensive sampling of basidiomycete genomes demonstrates inadequacy of the white-rot/brown-rot paradigm for wood decay fungi.</title>
        <authorList>
            <person name="Riley R."/>
            <person name="Salamov A.A."/>
            <person name="Brown D.W."/>
            <person name="Nagy L.G."/>
            <person name="Floudas D."/>
            <person name="Held B.W."/>
            <person name="Levasseur A."/>
            <person name="Lombard V."/>
            <person name="Morin E."/>
            <person name="Otillar R."/>
            <person name="Lindquist E.A."/>
            <person name="Sun H."/>
            <person name="LaButti K.M."/>
            <person name="Schmutz J."/>
            <person name="Jabbour D."/>
            <person name="Luo H."/>
            <person name="Baker S.E."/>
            <person name="Pisabarro A.G."/>
            <person name="Walton J.D."/>
            <person name="Blanchette R.A."/>
            <person name="Henrissat B."/>
            <person name="Martin F."/>
            <person name="Cullen D."/>
            <person name="Hibbett D.S."/>
            <person name="Grigoriev I.V."/>
        </authorList>
    </citation>
    <scope>NUCLEOTIDE SEQUENCE [LARGE SCALE GENOMIC DNA]</scope>
    <source>
        <strain evidence="4">MUCL 33604</strain>
    </source>
</reference>
<dbReference type="AlphaFoldDB" id="A0A067PPL1"/>
<dbReference type="HOGENOM" id="CLU_012356_0_0_1"/>
<proteinExistence type="predicted"/>
<evidence type="ECO:0000313" key="4">
    <source>
        <dbReference type="Proteomes" id="UP000027265"/>
    </source>
</evidence>
<dbReference type="GO" id="GO:0070086">
    <property type="term" value="P:ubiquitin-dependent endocytosis"/>
    <property type="evidence" value="ECO:0007669"/>
    <property type="project" value="TreeGrafter"/>
</dbReference>
<keyword evidence="4" id="KW-1185">Reference proteome</keyword>
<feature type="region of interest" description="Disordered" evidence="1">
    <location>
        <begin position="755"/>
        <end position="788"/>
    </location>
</feature>
<feature type="compositionally biased region" description="Low complexity" evidence="1">
    <location>
        <begin position="762"/>
        <end position="777"/>
    </location>
</feature>
<dbReference type="InterPro" id="IPR014756">
    <property type="entry name" value="Ig_E-set"/>
</dbReference>
<evidence type="ECO:0000256" key="1">
    <source>
        <dbReference type="SAM" id="MobiDB-lite"/>
    </source>
</evidence>
<feature type="compositionally biased region" description="Polar residues" evidence="1">
    <location>
        <begin position="538"/>
        <end position="549"/>
    </location>
</feature>
<evidence type="ECO:0000313" key="3">
    <source>
        <dbReference type="EMBL" id="KDQ55745.1"/>
    </source>
</evidence>
<feature type="compositionally biased region" description="Polar residues" evidence="1">
    <location>
        <begin position="593"/>
        <end position="603"/>
    </location>
</feature>
<dbReference type="SMART" id="SM01017">
    <property type="entry name" value="Arrestin_C"/>
    <property type="match status" value="1"/>
</dbReference>
<dbReference type="Pfam" id="PF00339">
    <property type="entry name" value="Arrestin_N"/>
    <property type="match status" value="1"/>
</dbReference>
<feature type="compositionally biased region" description="Acidic residues" evidence="1">
    <location>
        <begin position="481"/>
        <end position="490"/>
    </location>
</feature>
<dbReference type="PANTHER" id="PTHR11188:SF17">
    <property type="entry name" value="FI21816P1"/>
    <property type="match status" value="1"/>
</dbReference>